<accession>A0A9W4HEC6</accession>
<dbReference type="OrthoDB" id="61390at2759"/>
<dbReference type="Proteomes" id="UP001153618">
    <property type="component" value="Unassembled WGS sequence"/>
</dbReference>
<proteinExistence type="predicted"/>
<organism evidence="1 2">
    <name type="scientific">Penicillium olsonii</name>
    <dbReference type="NCBI Taxonomy" id="99116"/>
    <lineage>
        <taxon>Eukaryota</taxon>
        <taxon>Fungi</taxon>
        <taxon>Dikarya</taxon>
        <taxon>Ascomycota</taxon>
        <taxon>Pezizomycotina</taxon>
        <taxon>Eurotiomycetes</taxon>
        <taxon>Eurotiomycetidae</taxon>
        <taxon>Eurotiales</taxon>
        <taxon>Aspergillaceae</taxon>
        <taxon>Penicillium</taxon>
    </lineage>
</organism>
<name>A0A9W4HEC6_PENOL</name>
<evidence type="ECO:0000313" key="1">
    <source>
        <dbReference type="EMBL" id="CAG7986908.1"/>
    </source>
</evidence>
<evidence type="ECO:0008006" key="3">
    <source>
        <dbReference type="Google" id="ProtNLM"/>
    </source>
</evidence>
<protein>
    <recommendedName>
        <fullName evidence="3">S-adenosyl-L-methionine-dependent methyltransferase</fullName>
    </recommendedName>
</protein>
<keyword evidence="2" id="KW-1185">Reference proteome</keyword>
<dbReference type="Gene3D" id="3.40.50.150">
    <property type="entry name" value="Vaccinia Virus protein VP39"/>
    <property type="match status" value="1"/>
</dbReference>
<dbReference type="EMBL" id="CAJVOS010000010">
    <property type="protein sequence ID" value="CAG7986908.1"/>
    <property type="molecule type" value="Genomic_DNA"/>
</dbReference>
<reference evidence="1" key="1">
    <citation type="submission" date="2021-07" db="EMBL/GenBank/DDBJ databases">
        <authorList>
            <person name="Branca A.L. A."/>
        </authorList>
    </citation>
    <scope>NUCLEOTIDE SEQUENCE</scope>
</reference>
<dbReference type="SUPFAM" id="SSF53335">
    <property type="entry name" value="S-adenosyl-L-methionine-dependent methyltransferases"/>
    <property type="match status" value="1"/>
</dbReference>
<evidence type="ECO:0000313" key="2">
    <source>
        <dbReference type="Proteomes" id="UP001153618"/>
    </source>
</evidence>
<comment type="caution">
    <text evidence="1">The sequence shown here is derived from an EMBL/GenBank/DDBJ whole genome shotgun (WGS) entry which is preliminary data.</text>
</comment>
<dbReference type="AlphaFoldDB" id="A0A9W4HEC6"/>
<sequence>MLDFLKRALRNPTPKLYGLDHAVLNIQLPPQTMWMNMGYWEHTDDFPEACEALLDQVLMTALSHETKSIRILDVGCGCGDQSLHLLKTLGRQTKSEVTDSQPNLRHRSVNSRSYSLPLLASYVGISLEPAQADLAQRRIQQVRNTSVPAKVFCADASVPSEWPAELSTIANGSSRDLRDETSWLLALDSLYHFRPSRAPLLSHAANLNFSFMAFDLLIREDARWWEKLLLRIICLGTNAPFGNFVTEGEYVNMLVGAGYSRESIEMKDISRFVFEPLARFMGERVQTGRDYGLAVKKYKVAGWVFGWWARGAVRGVVVVARK</sequence>
<dbReference type="InterPro" id="IPR029063">
    <property type="entry name" value="SAM-dependent_MTases_sf"/>
</dbReference>
<gene>
    <name evidence="1" type="ORF">POLS_LOCUS1467</name>
</gene>